<dbReference type="AlphaFoldDB" id="M2MRI4"/>
<feature type="compositionally biased region" description="Pro residues" evidence="6">
    <location>
        <begin position="10"/>
        <end position="32"/>
    </location>
</feature>
<dbReference type="Gene3D" id="1.10.220.10">
    <property type="entry name" value="Annexin"/>
    <property type="match status" value="4"/>
</dbReference>
<dbReference type="GO" id="GO:0005509">
    <property type="term" value="F:calcium ion binding"/>
    <property type="evidence" value="ECO:0007669"/>
    <property type="project" value="InterPro"/>
</dbReference>
<dbReference type="OrthoDB" id="37886at2759"/>
<dbReference type="SMART" id="SM00335">
    <property type="entry name" value="ANX"/>
    <property type="match status" value="4"/>
</dbReference>
<evidence type="ECO:0008006" key="9">
    <source>
        <dbReference type="Google" id="ProtNLM"/>
    </source>
</evidence>
<dbReference type="PRINTS" id="PR00196">
    <property type="entry name" value="ANNEXIN"/>
</dbReference>
<dbReference type="eggNOG" id="KOG0819">
    <property type="taxonomic scope" value="Eukaryota"/>
</dbReference>
<dbReference type="PRINTS" id="PR01813">
    <property type="entry name" value="ANNEXINFUNGI"/>
</dbReference>
<dbReference type="GO" id="GO:0005634">
    <property type="term" value="C:nucleus"/>
    <property type="evidence" value="ECO:0007669"/>
    <property type="project" value="TreeGrafter"/>
</dbReference>
<protein>
    <recommendedName>
        <fullName evidence="9">Annexin</fullName>
    </recommendedName>
</protein>
<feature type="compositionally biased region" description="Pro residues" evidence="6">
    <location>
        <begin position="54"/>
        <end position="103"/>
    </location>
</feature>
<dbReference type="PROSITE" id="PS51897">
    <property type="entry name" value="ANNEXIN_2"/>
    <property type="match status" value="4"/>
</dbReference>
<accession>M2MRI4</accession>
<keyword evidence="8" id="KW-1185">Reference proteome</keyword>
<dbReference type="InterPro" id="IPR037104">
    <property type="entry name" value="Annexin_sf"/>
</dbReference>
<dbReference type="GeneID" id="19112986"/>
<keyword evidence="2" id="KW-0677">Repeat</keyword>
<proteinExistence type="inferred from homology"/>
<evidence type="ECO:0000256" key="3">
    <source>
        <dbReference type="ARBA" id="ARBA00022837"/>
    </source>
</evidence>
<dbReference type="Pfam" id="PF00191">
    <property type="entry name" value="Annexin"/>
    <property type="match status" value="4"/>
</dbReference>
<dbReference type="STRING" id="717646.M2MRI4"/>
<dbReference type="EMBL" id="KB445559">
    <property type="protein sequence ID" value="EMC94073.1"/>
    <property type="molecule type" value="Genomic_DNA"/>
</dbReference>
<organism evidence="7 8">
    <name type="scientific">Baudoinia panamericana (strain UAMH 10762)</name>
    <name type="common">Angels' share fungus</name>
    <name type="synonym">Baudoinia compniacensis (strain UAMH 10762)</name>
    <dbReference type="NCBI Taxonomy" id="717646"/>
    <lineage>
        <taxon>Eukaryota</taxon>
        <taxon>Fungi</taxon>
        <taxon>Dikarya</taxon>
        <taxon>Ascomycota</taxon>
        <taxon>Pezizomycotina</taxon>
        <taxon>Dothideomycetes</taxon>
        <taxon>Dothideomycetidae</taxon>
        <taxon>Mycosphaerellales</taxon>
        <taxon>Teratosphaeriaceae</taxon>
        <taxon>Baudoinia</taxon>
    </lineage>
</organism>
<feature type="compositionally biased region" description="Low complexity" evidence="6">
    <location>
        <begin position="105"/>
        <end position="120"/>
    </location>
</feature>
<keyword evidence="3" id="KW-0106">Calcium</keyword>
<comment type="similarity">
    <text evidence="1">Belongs to the annexin family.</text>
</comment>
<evidence type="ECO:0000256" key="6">
    <source>
        <dbReference type="SAM" id="MobiDB-lite"/>
    </source>
</evidence>
<dbReference type="GO" id="GO:0012506">
    <property type="term" value="C:vesicle membrane"/>
    <property type="evidence" value="ECO:0007669"/>
    <property type="project" value="TreeGrafter"/>
</dbReference>
<keyword evidence="5" id="KW-0111">Calcium/phospholipid-binding</keyword>
<dbReference type="SUPFAM" id="SSF47874">
    <property type="entry name" value="Annexin"/>
    <property type="match status" value="1"/>
</dbReference>
<dbReference type="PANTHER" id="PTHR10502:SF102">
    <property type="entry name" value="ANNEXIN B11"/>
    <property type="match status" value="1"/>
</dbReference>
<dbReference type="FunFam" id="1.10.220.10:FF:000002">
    <property type="entry name" value="Annexin"/>
    <property type="match status" value="1"/>
</dbReference>
<evidence type="ECO:0000256" key="5">
    <source>
        <dbReference type="ARBA" id="ARBA00023302"/>
    </source>
</evidence>
<dbReference type="InterPro" id="IPR009117">
    <property type="entry name" value="ANX14"/>
</dbReference>
<dbReference type="GO" id="GO:0005544">
    <property type="term" value="F:calcium-dependent phospholipid binding"/>
    <property type="evidence" value="ECO:0007669"/>
    <property type="project" value="UniProtKB-KW"/>
</dbReference>
<evidence type="ECO:0000313" key="7">
    <source>
        <dbReference type="EMBL" id="EMC94073.1"/>
    </source>
</evidence>
<keyword evidence="4" id="KW-0041">Annexin</keyword>
<evidence type="ECO:0000256" key="4">
    <source>
        <dbReference type="ARBA" id="ARBA00023216"/>
    </source>
</evidence>
<dbReference type="InterPro" id="IPR018502">
    <property type="entry name" value="Annexin_repeat"/>
</dbReference>
<dbReference type="RefSeq" id="XP_007678652.1">
    <property type="nucleotide sequence ID" value="XM_007680462.1"/>
</dbReference>
<dbReference type="GO" id="GO:0005737">
    <property type="term" value="C:cytoplasm"/>
    <property type="evidence" value="ECO:0007669"/>
    <property type="project" value="TreeGrafter"/>
</dbReference>
<dbReference type="HOGENOM" id="CLU_025300_4_0_1"/>
<dbReference type="GO" id="GO:0001786">
    <property type="term" value="F:phosphatidylserine binding"/>
    <property type="evidence" value="ECO:0007669"/>
    <property type="project" value="TreeGrafter"/>
</dbReference>
<gene>
    <name evidence="7" type="ORF">BAUCODRAFT_36548</name>
</gene>
<evidence type="ECO:0000256" key="2">
    <source>
        <dbReference type="ARBA" id="ARBA00022737"/>
    </source>
</evidence>
<feature type="compositionally biased region" description="Low complexity" evidence="6">
    <location>
        <begin position="33"/>
        <end position="47"/>
    </location>
</feature>
<dbReference type="PANTHER" id="PTHR10502">
    <property type="entry name" value="ANNEXIN"/>
    <property type="match status" value="1"/>
</dbReference>
<evidence type="ECO:0000313" key="8">
    <source>
        <dbReference type="Proteomes" id="UP000011761"/>
    </source>
</evidence>
<sequence length="450" mass="49772">MNNSYYGQGPPGPPYQQPHSPYPPQQGYPPPQQSYGQPGQAPPMNQGFYGGGPPQGPPFPPQGPPPNHGSYGQPPPNQWNQPPPGQWNQQPPPNQYNAPPPPQSQGYGAPQQQFGYGAPAAPAPPSPGYVPGQQSQMDMSQAAHGLRAAMKGFGTDEKALIRILGQLGPLEINSVKSAFAIQLHRDLMKDIHSETSGNFREGLEAIVRGPLDQDCHVLYEAIKGLGTKETALNDVLLSRSNADINAIKTHYQHTYRRTLESDVKGDLSAKTERLFDMVMSARRQEESAPIVPQQIEADVAELYKATEARMGADQLTVCSIISSRSNGQLRAIAQQYRQKYHRSLEEVIRKDFSGHMEDALLFMVRAAEDPAKHDADLLEDAMRGMGTNDSALIRRIVMIHWNRDRLQQCKAAYKHFYKRDLAERIRSETRGDYEKLMLACISATPPTGGY</sequence>
<dbReference type="InterPro" id="IPR001464">
    <property type="entry name" value="Annexin"/>
</dbReference>
<dbReference type="KEGG" id="bcom:BAUCODRAFT_36548"/>
<dbReference type="GO" id="GO:0005886">
    <property type="term" value="C:plasma membrane"/>
    <property type="evidence" value="ECO:0007669"/>
    <property type="project" value="TreeGrafter"/>
</dbReference>
<name>M2MRI4_BAUPA</name>
<dbReference type="Proteomes" id="UP000011761">
    <property type="component" value="Unassembled WGS sequence"/>
</dbReference>
<dbReference type="OMA" id="VRGPLMQ"/>
<evidence type="ECO:0000256" key="1">
    <source>
        <dbReference type="ARBA" id="ARBA00007831"/>
    </source>
</evidence>
<reference evidence="7 8" key="1">
    <citation type="journal article" date="2012" name="PLoS Pathog.">
        <title>Diverse lifestyles and strategies of plant pathogenesis encoded in the genomes of eighteen Dothideomycetes fungi.</title>
        <authorList>
            <person name="Ohm R.A."/>
            <person name="Feau N."/>
            <person name="Henrissat B."/>
            <person name="Schoch C.L."/>
            <person name="Horwitz B.A."/>
            <person name="Barry K.W."/>
            <person name="Condon B.J."/>
            <person name="Copeland A.C."/>
            <person name="Dhillon B."/>
            <person name="Glaser F."/>
            <person name="Hesse C.N."/>
            <person name="Kosti I."/>
            <person name="LaButti K."/>
            <person name="Lindquist E.A."/>
            <person name="Lucas S."/>
            <person name="Salamov A.A."/>
            <person name="Bradshaw R.E."/>
            <person name="Ciuffetti L."/>
            <person name="Hamelin R.C."/>
            <person name="Kema G.H.J."/>
            <person name="Lawrence C."/>
            <person name="Scott J.A."/>
            <person name="Spatafora J.W."/>
            <person name="Turgeon B.G."/>
            <person name="de Wit P.J.G.M."/>
            <person name="Zhong S."/>
            <person name="Goodwin S.B."/>
            <person name="Grigoriev I.V."/>
        </authorList>
    </citation>
    <scope>NUCLEOTIDE SEQUENCE [LARGE SCALE GENOMIC DNA]</scope>
    <source>
        <strain evidence="7 8">UAMH 10762</strain>
    </source>
</reference>
<feature type="region of interest" description="Disordered" evidence="6">
    <location>
        <begin position="1"/>
        <end position="141"/>
    </location>
</feature>